<dbReference type="Pfam" id="PF13768">
    <property type="entry name" value="VWA_3"/>
    <property type="match status" value="2"/>
</dbReference>
<reference evidence="3" key="1">
    <citation type="submission" date="2023-01" db="EMBL/GenBank/DDBJ databases">
        <title>Genome assembly of the deep-sea coral Lophelia pertusa.</title>
        <authorList>
            <person name="Herrera S."/>
            <person name="Cordes E."/>
        </authorList>
    </citation>
    <scope>NUCLEOTIDE SEQUENCE</scope>
    <source>
        <strain evidence="3">USNM1676648</strain>
        <tissue evidence="3">Polyp</tissue>
    </source>
</reference>
<feature type="compositionally biased region" description="Basic residues" evidence="1">
    <location>
        <begin position="694"/>
        <end position="708"/>
    </location>
</feature>
<evidence type="ECO:0000313" key="3">
    <source>
        <dbReference type="EMBL" id="KAJ7372596.1"/>
    </source>
</evidence>
<feature type="compositionally biased region" description="Low complexity" evidence="1">
    <location>
        <begin position="682"/>
        <end position="693"/>
    </location>
</feature>
<dbReference type="PANTHER" id="PTHR46478:SF1">
    <property type="entry name" value="VON WILLEBRAND FACTOR A DOMAIN-CONTAINING PROTEIN 3A"/>
    <property type="match status" value="1"/>
</dbReference>
<proteinExistence type="predicted"/>
<dbReference type="InterPro" id="IPR002035">
    <property type="entry name" value="VWF_A"/>
</dbReference>
<keyword evidence="4" id="KW-1185">Reference proteome</keyword>
<dbReference type="PANTHER" id="PTHR46478">
    <property type="entry name" value="VON WILLEBRAND FACTOR A DOMAIN-CONTAINING PROTEIN 3A"/>
    <property type="match status" value="1"/>
</dbReference>
<evidence type="ECO:0000259" key="2">
    <source>
        <dbReference type="Pfam" id="PF13768"/>
    </source>
</evidence>
<dbReference type="CDD" id="cd00198">
    <property type="entry name" value="vWFA"/>
    <property type="match status" value="1"/>
</dbReference>
<name>A0A9X0CRB6_9CNID</name>
<dbReference type="EMBL" id="MU826835">
    <property type="protein sequence ID" value="KAJ7372596.1"/>
    <property type="molecule type" value="Genomic_DNA"/>
</dbReference>
<feature type="domain" description="VWFA" evidence="2">
    <location>
        <begin position="416"/>
        <end position="554"/>
    </location>
</feature>
<accession>A0A9X0CRB6</accession>
<protein>
    <submittedName>
        <fullName evidence="3">von Willebrand factor A</fullName>
    </submittedName>
</protein>
<evidence type="ECO:0000256" key="1">
    <source>
        <dbReference type="SAM" id="MobiDB-lite"/>
    </source>
</evidence>
<dbReference type="AlphaFoldDB" id="A0A9X0CRB6"/>
<dbReference type="Gene3D" id="3.40.50.410">
    <property type="entry name" value="von Willebrand factor, type A domain"/>
    <property type="match status" value="1"/>
</dbReference>
<sequence length="708" mass="79830">MKCGIPVKPPSGADPSEVHMKYDAVKLQDYEFKITNLIQLCQQRINWLLRGSRRAFGLVKGQNVALLVDASDSNCGYGRLQLFQESLAELINEQFVNKERLFLVSFGTQPKPLWTVVRDVNCRIVEESHWWTRSLHPQGGCNVLSALKQVIKRKEIDSIVLVLGSCPDQNPKVICEYVRESLSGRNAPLHTVAYDCSISATNMFLKELAEQTGGRYHCYVSTSDEQIMTGTDLSLIAEEMKKAQEILKKIKEMKSGVIGDKRIAVQTGVSSTMSTVHSSLDLMKLPAEEGAILKPDSSPLVVEHPSFPARTSAEWLRQHGLKAKGLNLYQVLAPNSFSYVDGYISAINRNVHSLVYERSMAQFKWFDGTVKNVHVDPTLLFDYQRHLESAVHLYKRRVDWLSIGCRRIFGTVVEKRVIVLLDMSICMSPAVPKLQEHLRLLLEQQMANKTSYNFICFGDKTEMFRPVMVEPSPEYLEATWKWLLRRGCVGSRNFLDAFRKAVENEEEKAHGIEVEGIYVITSGVPDEPKDVVCGFLSEALAGSHTAVHTIFYEVDDEDGLIAIPGKYADRGQTAEYLRQMAHAVNGRFHWYRSGAIVESDDLRDVINEMDKAFNYSQKTAILLETVRKRKPVAQVISDSTDGENQQRLPRPPSANKSRLPLTPPRHTALTKARMNVRPQTAGSSRPSSSTSGKRPGHTVHHLRQRNQH</sequence>
<dbReference type="Proteomes" id="UP001163046">
    <property type="component" value="Unassembled WGS sequence"/>
</dbReference>
<evidence type="ECO:0000313" key="4">
    <source>
        <dbReference type="Proteomes" id="UP001163046"/>
    </source>
</evidence>
<dbReference type="InterPro" id="IPR036465">
    <property type="entry name" value="vWFA_dom_sf"/>
</dbReference>
<feature type="domain" description="VWFA" evidence="2">
    <location>
        <begin position="62"/>
        <end position="218"/>
    </location>
</feature>
<feature type="region of interest" description="Disordered" evidence="1">
    <location>
        <begin position="636"/>
        <end position="708"/>
    </location>
</feature>
<organism evidence="3 4">
    <name type="scientific">Desmophyllum pertusum</name>
    <dbReference type="NCBI Taxonomy" id="174260"/>
    <lineage>
        <taxon>Eukaryota</taxon>
        <taxon>Metazoa</taxon>
        <taxon>Cnidaria</taxon>
        <taxon>Anthozoa</taxon>
        <taxon>Hexacorallia</taxon>
        <taxon>Scleractinia</taxon>
        <taxon>Caryophylliina</taxon>
        <taxon>Caryophylliidae</taxon>
        <taxon>Desmophyllum</taxon>
    </lineage>
</organism>
<dbReference type="SUPFAM" id="SSF53300">
    <property type="entry name" value="vWA-like"/>
    <property type="match status" value="2"/>
</dbReference>
<dbReference type="OrthoDB" id="299997at2759"/>
<feature type="compositionally biased region" description="Polar residues" evidence="1">
    <location>
        <begin position="636"/>
        <end position="647"/>
    </location>
</feature>
<gene>
    <name evidence="3" type="primary">VWA3A_1</name>
    <name evidence="3" type="ORF">OS493_017867</name>
</gene>
<comment type="caution">
    <text evidence="3">The sequence shown here is derived from an EMBL/GenBank/DDBJ whole genome shotgun (WGS) entry which is preliminary data.</text>
</comment>